<dbReference type="AlphaFoldDB" id="A0A397UL71"/>
<dbReference type="OrthoDB" id="2436145at2759"/>
<protein>
    <submittedName>
        <fullName evidence="1">Uncharacterized protein</fullName>
    </submittedName>
</protein>
<evidence type="ECO:0000313" key="2">
    <source>
        <dbReference type="Proteomes" id="UP000266673"/>
    </source>
</evidence>
<name>A0A397UL71_9GLOM</name>
<dbReference type="Proteomes" id="UP000266673">
    <property type="component" value="Unassembled WGS sequence"/>
</dbReference>
<reference evidence="1 2" key="1">
    <citation type="submission" date="2018-06" db="EMBL/GenBank/DDBJ databases">
        <title>Comparative genomics reveals the genomic features of Rhizophagus irregularis, R. cerebriforme, R. diaphanum and Gigaspora rosea, and their symbiotic lifestyle signature.</title>
        <authorList>
            <person name="Morin E."/>
            <person name="San Clemente H."/>
            <person name="Chen E.C.H."/>
            <person name="De La Providencia I."/>
            <person name="Hainaut M."/>
            <person name="Kuo A."/>
            <person name="Kohler A."/>
            <person name="Murat C."/>
            <person name="Tang N."/>
            <person name="Roy S."/>
            <person name="Loubradou J."/>
            <person name="Henrissat B."/>
            <person name="Grigoriev I.V."/>
            <person name="Corradi N."/>
            <person name="Roux C."/>
            <person name="Martin F.M."/>
        </authorList>
    </citation>
    <scope>NUCLEOTIDE SEQUENCE [LARGE SCALE GENOMIC DNA]</scope>
    <source>
        <strain evidence="1 2">DAOM 194757</strain>
    </source>
</reference>
<gene>
    <name evidence="1" type="ORF">C2G38_2213156</name>
</gene>
<accession>A0A397UL71</accession>
<keyword evidence="2" id="KW-1185">Reference proteome</keyword>
<comment type="caution">
    <text evidence="1">The sequence shown here is derived from an EMBL/GenBank/DDBJ whole genome shotgun (WGS) entry which is preliminary data.</text>
</comment>
<proteinExistence type="predicted"/>
<organism evidence="1 2">
    <name type="scientific">Gigaspora rosea</name>
    <dbReference type="NCBI Taxonomy" id="44941"/>
    <lineage>
        <taxon>Eukaryota</taxon>
        <taxon>Fungi</taxon>
        <taxon>Fungi incertae sedis</taxon>
        <taxon>Mucoromycota</taxon>
        <taxon>Glomeromycotina</taxon>
        <taxon>Glomeromycetes</taxon>
        <taxon>Diversisporales</taxon>
        <taxon>Gigasporaceae</taxon>
        <taxon>Gigaspora</taxon>
    </lineage>
</organism>
<dbReference type="STRING" id="44941.A0A397UL71"/>
<sequence>MAAQLKLFDFGIGASPEFNAQKKIMKILTLHKLEFQDNLYNIKFSCPIIEDVGPVISISDPLHAKKNAQNALFSGAQLLTFGHTTACYNHIVELSQNSDTDNILYKRDVKNVDHQDDEQHIDYFILLVIAYRDFYSKYLFVPWMYGSEGCEHFFGLAHQLLSEFLFNDLIALVPKISYLYKAYTSESISVFQEKTSATNENNSDEILNSINSNQESLDDVTNIENLFILIVTTEINKDNWELPDNSYLDYEEGQSNVSFISQSALNLAIPIMSDILDNKLFIK</sequence>
<evidence type="ECO:0000313" key="1">
    <source>
        <dbReference type="EMBL" id="RIB07876.1"/>
    </source>
</evidence>
<dbReference type="EMBL" id="QKWP01001588">
    <property type="protein sequence ID" value="RIB07876.1"/>
    <property type="molecule type" value="Genomic_DNA"/>
</dbReference>